<proteinExistence type="predicted"/>
<name>A0A1J4KZX6_9EUKA</name>
<organism evidence="1 2">
    <name type="scientific">Tritrichomonas foetus</name>
    <dbReference type="NCBI Taxonomy" id="1144522"/>
    <lineage>
        <taxon>Eukaryota</taxon>
        <taxon>Metamonada</taxon>
        <taxon>Parabasalia</taxon>
        <taxon>Tritrichomonadida</taxon>
        <taxon>Tritrichomonadidae</taxon>
        <taxon>Tritrichomonas</taxon>
    </lineage>
</organism>
<dbReference type="RefSeq" id="XP_068369943.1">
    <property type="nucleotide sequence ID" value="XM_068496902.1"/>
</dbReference>
<accession>A0A1J4KZX6</accession>
<evidence type="ECO:0000313" key="1">
    <source>
        <dbReference type="EMBL" id="OHT16807.1"/>
    </source>
</evidence>
<dbReference type="GeneID" id="94831606"/>
<dbReference type="VEuPathDB" id="TrichDB:TRFO_12877"/>
<gene>
    <name evidence="1" type="ORF">TRFO_12877</name>
</gene>
<dbReference type="OrthoDB" id="10657504at2759"/>
<evidence type="ECO:0000313" key="2">
    <source>
        <dbReference type="Proteomes" id="UP000179807"/>
    </source>
</evidence>
<comment type="caution">
    <text evidence="1">The sequence shown here is derived from an EMBL/GenBank/DDBJ whole genome shotgun (WGS) entry which is preliminary data.</text>
</comment>
<protein>
    <submittedName>
        <fullName evidence="1">Uncharacterized protein</fullName>
    </submittedName>
</protein>
<reference evidence="1" key="1">
    <citation type="submission" date="2016-10" db="EMBL/GenBank/DDBJ databases">
        <authorList>
            <person name="Benchimol M."/>
            <person name="Almeida L.G."/>
            <person name="Vasconcelos A.T."/>
            <person name="Perreira-Neves A."/>
            <person name="Rosa I.A."/>
            <person name="Tasca T."/>
            <person name="Bogo M.R."/>
            <person name="de Souza W."/>
        </authorList>
    </citation>
    <scope>NUCLEOTIDE SEQUENCE [LARGE SCALE GENOMIC DNA]</scope>
    <source>
        <strain evidence="1">K</strain>
    </source>
</reference>
<sequence>MNEIDEEKYPPQIYVNLTEPERELHSIRHLCFVKPLNALVLLNSVHRQAAISILSSLKKSLPPFQILGIHNFCSAAKFHWMCHIISLFMNFDSEIDVMPLYINELKEVNFNFTPQLLKMLQNSSILSSSSISSYSKSSSNQELIFASNSNSKSKSNSIGSSSTSMLSISPPSNSLTTKDFEAIVFLQINFSRLFLCFSKIFDSILEQIDINKVYSVYRYNLLSFMNLDKLDTSLVKFSNYEDIGTIIQFTLVKSSNFLKMLQNHFFTENFFPDRTFFGNNSILASLFNSSLAKKVHFIDIQSKLAFSFFQENENKQAIEAFSLFPQMQSWIVAEVFQSKSKNQNNYQFLQETLPLLQNFKANICTDFLNRCKNDFDLAIRINQATGEIVDFESKSLPLFFIHFLDKPDEMFEIIEEISKKELFIFSDENRLKDCDFLSYFFALINEINCFTHESDLENYLNHFRRFLYLINNKENIVNDLFSLIFLSVNDNFICKSNIAEKILIELSNFIHSESLVAIYQLSIKKVQLSNLLYKDFNLLHVLKPYYIMFNDSLFLHEWDVAKQIAQIEPKFKPFLTIFRSVIEFSENESIFHDRATTGYLENLIISSEIGLSYKNQSNFVEKSLELLKNNNNSFNELLKEVLMKRRTDKNANTDPLSLKIEPITINIQNICSKLSDLDLSEWIPSELDSNFSRHSLFSGFYSYLDEFIPIILHSKISGTISSILSKPPQNMLFELFNQKKFKEAEKVAASMKLDIIEALIIFSYNHHDLNLPMIGEYPIVTTANSLFSGNKIPQELSSSSSFLQKLNNVVEKNYYHRFTIPYQTLCEKTINNSFDSSIDEKMISDVSDLDFFENRSEVFFQKLLIKLIESNPMDIEKVADVSFKVSHQFFEDAIMKRIVNLDFNAVKQLINISNCSGTLEESINILYKVERAHQPLFPLDNSFKFLLSTGTFSLAKQLCANFRYQMKTSKIIREVALSLLYKEKSVIHVLNVCPQLKNEIIESLPSRYKEKVQTDSVEFFDTIPKSWRTFKEPKATFIRNLNNEEEAFYIFQKFPFINIDKELLSLFQPQSKCSILETVQFTNISLNKLIKFFRNPIEPCHLVCKQLIGFISQVNVNCSSDEEFVSSYIHKIYISLNDMKQIPCLHDEIIEGKPIRNRQHNHLLDLLPKICSYAHVLSEFVLSGVNSRFGFPYSFNNFDSNETATNLALACYKFDLPLIASHFIESWNLNLSPDYYSLILFRIGRFDEGMNFCEDRRNKKSMNTMNIVSNFVDVCSYPQLFNQDELNSLIEKINTFCFANHNNDSKIDIKDDIVIKADSEHDFYVNSLDRSIHQLIDQIDIDNIIKKKDQMLSLNINISESSLRTASRYMKNKAPLFMRVKKLVANGNFDKALKLVMNNQSDVQDKWNMFLEAVFVVSISYSYLAKMKVKINEFDPKLSFFGSFLERLLRFAIDNSMPYLKYELEMFLGRTDSAVVTLISLYTEFHLLSDLENALRAVTKDIMTRKNHTKTAPNVVSLDIIESYAKIIPLQLQFDKFVQKENIVDTAKLSLFNGRRQAESMVVFLFRQSNFSLALKIILTCNLNYNELSDTFCDVLSNECTLSMLKLVRGLEDAAPDDVFMFMINRILIRLFFVLEAKEYVIIIIEQALKNEEFKTKLFIQFGEYEKAFENAKKWKLHDLMPLIAHESIMKNASSQLSDTVRNYLTKLLRSTSQEFR</sequence>
<dbReference type="Proteomes" id="UP000179807">
    <property type="component" value="Unassembled WGS sequence"/>
</dbReference>
<dbReference type="EMBL" id="MLAK01000068">
    <property type="protein sequence ID" value="OHT16807.1"/>
    <property type="molecule type" value="Genomic_DNA"/>
</dbReference>
<keyword evidence="2" id="KW-1185">Reference proteome</keyword>